<keyword evidence="1" id="KW-1133">Transmembrane helix</keyword>
<evidence type="ECO:0000313" key="2">
    <source>
        <dbReference type="EMBL" id="ADW68281.1"/>
    </source>
</evidence>
<dbReference type="OrthoDB" id="123367at2"/>
<evidence type="ECO:0000313" key="3">
    <source>
        <dbReference type="Proteomes" id="UP000000343"/>
    </source>
</evidence>
<evidence type="ECO:0000256" key="1">
    <source>
        <dbReference type="SAM" id="Phobius"/>
    </source>
</evidence>
<keyword evidence="1" id="KW-0812">Transmembrane</keyword>
<keyword evidence="1" id="KW-0472">Membrane</keyword>
<feature type="transmembrane region" description="Helical" evidence="1">
    <location>
        <begin position="60"/>
        <end position="78"/>
    </location>
</feature>
<protein>
    <submittedName>
        <fullName evidence="2">Uncharacterized protein</fullName>
    </submittedName>
</protein>
<reference evidence="3" key="1">
    <citation type="submission" date="2011-01" db="EMBL/GenBank/DDBJ databases">
        <title>Complete sequence of chromosome of Acidobacterium sp. MP5ACTX9.</title>
        <authorList>
            <consortium name="US DOE Joint Genome Institute"/>
            <person name="Lucas S."/>
            <person name="Copeland A."/>
            <person name="Lapidus A."/>
            <person name="Cheng J.-F."/>
            <person name="Goodwin L."/>
            <person name="Pitluck S."/>
            <person name="Teshima H."/>
            <person name="Detter J.C."/>
            <person name="Han C."/>
            <person name="Tapia R."/>
            <person name="Land M."/>
            <person name="Hauser L."/>
            <person name="Kyrpides N."/>
            <person name="Ivanova N."/>
            <person name="Ovchinnikova G."/>
            <person name="Pagani I."/>
            <person name="Rawat S.R."/>
            <person name="Mannisto M."/>
            <person name="Haggblom M.M."/>
            <person name="Woyke T."/>
        </authorList>
    </citation>
    <scope>NUCLEOTIDE SEQUENCE [LARGE SCALE GENOMIC DNA]</scope>
    <source>
        <strain evidence="3">MP5ACTX9</strain>
    </source>
</reference>
<dbReference type="STRING" id="1198114.AciX9_1218"/>
<dbReference type="EMBL" id="CP002480">
    <property type="protein sequence ID" value="ADW68281.1"/>
    <property type="molecule type" value="Genomic_DNA"/>
</dbReference>
<keyword evidence="3" id="KW-1185">Reference proteome</keyword>
<dbReference type="Proteomes" id="UP000000343">
    <property type="component" value="Chromosome"/>
</dbReference>
<dbReference type="PaxDb" id="1198114-AciX9_1218"/>
<sequence length="138" mass="15446">MRGPRQRTSTIIGQPKHQMSHAWVKGSRLLLLVTALLVLVMPLTEYFWHFDKFLHGGQDFELSLLAVATSLCLALVLLQQRKKGIAIILAVRQWLSFLFQHGDLTKARTPARATSLIPVPTPPLALSALSLYNQPLQI</sequence>
<dbReference type="KEGG" id="acm:AciX9_1218"/>
<name>E8X4F4_GRATM</name>
<accession>E8X4F4</accession>
<organism evidence="3">
    <name type="scientific">Granulicella tundricola (strain ATCC BAA-1859 / DSM 23138 / MP5ACTX9)</name>
    <dbReference type="NCBI Taxonomy" id="1198114"/>
    <lineage>
        <taxon>Bacteria</taxon>
        <taxon>Pseudomonadati</taxon>
        <taxon>Acidobacteriota</taxon>
        <taxon>Terriglobia</taxon>
        <taxon>Terriglobales</taxon>
        <taxon>Acidobacteriaceae</taxon>
        <taxon>Granulicella</taxon>
    </lineage>
</organism>
<dbReference type="AlphaFoldDB" id="E8X4F4"/>
<feature type="transmembrane region" description="Helical" evidence="1">
    <location>
        <begin position="29"/>
        <end position="48"/>
    </location>
</feature>
<dbReference type="eggNOG" id="ENOG50349PH">
    <property type="taxonomic scope" value="Bacteria"/>
</dbReference>
<proteinExistence type="predicted"/>
<dbReference type="HOGENOM" id="CLU_1852364_0_0_0"/>
<gene>
    <name evidence="2" type="ordered locus">AciX9_1218</name>
</gene>
<dbReference type="RefSeq" id="WP_013579604.1">
    <property type="nucleotide sequence ID" value="NC_015064.1"/>
</dbReference>